<dbReference type="EMBL" id="SRLO01000731">
    <property type="protein sequence ID" value="TNN47638.1"/>
    <property type="molecule type" value="Genomic_DNA"/>
</dbReference>
<sequence length="100" mass="10377">MKSGPIFTDKPVAEEEASRAGCVIISLSQHLESKALSPQGAMRTEGSERTCCGPSPLTMVGGGEARIGSSGLGSWPDSKGKDVAIKVDKKSPRPPNVHTS</sequence>
<evidence type="ECO:0000313" key="2">
    <source>
        <dbReference type="EMBL" id="TNN47638.1"/>
    </source>
</evidence>
<comment type="caution">
    <text evidence="2">The sequence shown here is derived from an EMBL/GenBank/DDBJ whole genome shotgun (WGS) entry which is preliminary data.</text>
</comment>
<protein>
    <submittedName>
        <fullName evidence="2">Uncharacterized protein</fullName>
    </submittedName>
</protein>
<evidence type="ECO:0000256" key="1">
    <source>
        <dbReference type="SAM" id="MobiDB-lite"/>
    </source>
</evidence>
<accession>A0A4Z2G255</accession>
<name>A0A4Z2G255_9TELE</name>
<proteinExistence type="predicted"/>
<reference evidence="2 3" key="1">
    <citation type="submission" date="2019-03" db="EMBL/GenBank/DDBJ databases">
        <title>First draft genome of Liparis tanakae, snailfish: a comprehensive survey of snailfish specific genes.</title>
        <authorList>
            <person name="Kim W."/>
            <person name="Song I."/>
            <person name="Jeong J.-H."/>
            <person name="Kim D."/>
            <person name="Kim S."/>
            <person name="Ryu S."/>
            <person name="Song J.Y."/>
            <person name="Lee S.K."/>
        </authorList>
    </citation>
    <scope>NUCLEOTIDE SEQUENCE [LARGE SCALE GENOMIC DNA]</scope>
    <source>
        <tissue evidence="2">Muscle</tissue>
    </source>
</reference>
<feature type="compositionally biased region" description="Basic and acidic residues" evidence="1">
    <location>
        <begin position="78"/>
        <end position="91"/>
    </location>
</feature>
<dbReference type="AlphaFoldDB" id="A0A4Z2G255"/>
<feature type="region of interest" description="Disordered" evidence="1">
    <location>
        <begin position="36"/>
        <end position="56"/>
    </location>
</feature>
<gene>
    <name evidence="2" type="ORF">EYF80_042168</name>
</gene>
<feature type="region of interest" description="Disordered" evidence="1">
    <location>
        <begin position="68"/>
        <end position="100"/>
    </location>
</feature>
<organism evidence="2 3">
    <name type="scientific">Liparis tanakae</name>
    <name type="common">Tanaka's snailfish</name>
    <dbReference type="NCBI Taxonomy" id="230148"/>
    <lineage>
        <taxon>Eukaryota</taxon>
        <taxon>Metazoa</taxon>
        <taxon>Chordata</taxon>
        <taxon>Craniata</taxon>
        <taxon>Vertebrata</taxon>
        <taxon>Euteleostomi</taxon>
        <taxon>Actinopterygii</taxon>
        <taxon>Neopterygii</taxon>
        <taxon>Teleostei</taxon>
        <taxon>Neoteleostei</taxon>
        <taxon>Acanthomorphata</taxon>
        <taxon>Eupercaria</taxon>
        <taxon>Perciformes</taxon>
        <taxon>Cottioidei</taxon>
        <taxon>Cottales</taxon>
        <taxon>Liparidae</taxon>
        <taxon>Liparis</taxon>
    </lineage>
</organism>
<keyword evidence="3" id="KW-1185">Reference proteome</keyword>
<dbReference type="Proteomes" id="UP000314294">
    <property type="component" value="Unassembled WGS sequence"/>
</dbReference>
<evidence type="ECO:0000313" key="3">
    <source>
        <dbReference type="Proteomes" id="UP000314294"/>
    </source>
</evidence>